<keyword evidence="5" id="KW-1185">Reference proteome</keyword>
<sequence length="239" mass="28387">MRRIYQMLNLCKNNGNYFGVKSFLHTFVPENKIQKSDFRKMMKDKIINKAKEMFLRLGFKSITMDDIACEMCISKKTIYKYFSNKDVLIEQSVELVHKEVHETINQIVSKNFNAIEENFEIKRMFREMFRSAESSPIYQLKKHYPEVYSKALSTQIEVCETCFRDNILKGIKEGLYRENLDVDNYVKFYYTLIFNINENTMLEKDAHELEVKALEYHIRAMATLAGIIELEKHLKNPII</sequence>
<evidence type="ECO:0000256" key="2">
    <source>
        <dbReference type="PROSITE-ProRule" id="PRU00335"/>
    </source>
</evidence>
<proteinExistence type="predicted"/>
<dbReference type="AlphaFoldDB" id="A0A327YUF6"/>
<dbReference type="InterPro" id="IPR009057">
    <property type="entry name" value="Homeodomain-like_sf"/>
</dbReference>
<feature type="DNA-binding region" description="H-T-H motif" evidence="2">
    <location>
        <begin position="63"/>
        <end position="82"/>
    </location>
</feature>
<dbReference type="SUPFAM" id="SSF46689">
    <property type="entry name" value="Homeodomain-like"/>
    <property type="match status" value="1"/>
</dbReference>
<reference evidence="4 5" key="1">
    <citation type="submission" date="2018-06" db="EMBL/GenBank/DDBJ databases">
        <title>Genomic Encyclopedia of Type Strains, Phase III (KMG-III): the genomes of soil and plant-associated and newly described type strains.</title>
        <authorList>
            <person name="Whitman W."/>
        </authorList>
    </citation>
    <scope>NUCLEOTIDE SEQUENCE [LARGE SCALE GENOMIC DNA]</scope>
    <source>
        <strain evidence="4 5">CGMCC 1.12398</strain>
    </source>
</reference>
<evidence type="ECO:0000313" key="5">
    <source>
        <dbReference type="Proteomes" id="UP000249620"/>
    </source>
</evidence>
<accession>A0A327YUF6</accession>
<dbReference type="Gene3D" id="1.10.357.10">
    <property type="entry name" value="Tetracycline Repressor, domain 2"/>
    <property type="match status" value="1"/>
</dbReference>
<dbReference type="InterPro" id="IPR050624">
    <property type="entry name" value="HTH-type_Tx_Regulator"/>
</dbReference>
<comment type="caution">
    <text evidence="4">The sequence shown here is derived from an EMBL/GenBank/DDBJ whole genome shotgun (WGS) entry which is preliminary data.</text>
</comment>
<dbReference type="Proteomes" id="UP000249620">
    <property type="component" value="Unassembled WGS sequence"/>
</dbReference>
<evidence type="ECO:0000256" key="1">
    <source>
        <dbReference type="ARBA" id="ARBA00023125"/>
    </source>
</evidence>
<name>A0A327YUF6_9FLAO</name>
<dbReference type="PANTHER" id="PTHR43479">
    <property type="entry name" value="ACREF/ENVCD OPERON REPRESSOR-RELATED"/>
    <property type="match status" value="1"/>
</dbReference>
<organism evidence="4 5">
    <name type="scientific">Flavobacterium aquaticum</name>
    <dbReference type="NCBI Taxonomy" id="1236486"/>
    <lineage>
        <taxon>Bacteria</taxon>
        <taxon>Pseudomonadati</taxon>
        <taxon>Bacteroidota</taxon>
        <taxon>Flavobacteriia</taxon>
        <taxon>Flavobacteriales</taxon>
        <taxon>Flavobacteriaceae</taxon>
        <taxon>Flavobacterium</taxon>
    </lineage>
</organism>
<dbReference type="Pfam" id="PF00440">
    <property type="entry name" value="TetR_N"/>
    <property type="match status" value="1"/>
</dbReference>
<evidence type="ECO:0000259" key="3">
    <source>
        <dbReference type="PROSITE" id="PS50977"/>
    </source>
</evidence>
<feature type="domain" description="HTH tetR-type" evidence="3">
    <location>
        <begin position="40"/>
        <end position="100"/>
    </location>
</feature>
<dbReference type="PROSITE" id="PS50977">
    <property type="entry name" value="HTH_TETR_2"/>
    <property type="match status" value="1"/>
</dbReference>
<dbReference type="GO" id="GO:0003677">
    <property type="term" value="F:DNA binding"/>
    <property type="evidence" value="ECO:0007669"/>
    <property type="project" value="UniProtKB-UniRule"/>
</dbReference>
<dbReference type="InterPro" id="IPR001647">
    <property type="entry name" value="HTH_TetR"/>
</dbReference>
<dbReference type="EMBL" id="QLMI01000002">
    <property type="protein sequence ID" value="RAK24523.1"/>
    <property type="molecule type" value="Genomic_DNA"/>
</dbReference>
<keyword evidence="1 2" id="KW-0238">DNA-binding</keyword>
<evidence type="ECO:0000313" key="4">
    <source>
        <dbReference type="EMBL" id="RAK24523.1"/>
    </source>
</evidence>
<dbReference type="PRINTS" id="PR00455">
    <property type="entry name" value="HTHTETR"/>
</dbReference>
<gene>
    <name evidence="4" type="ORF">B0I03_102385</name>
</gene>
<protein>
    <submittedName>
        <fullName evidence="4">TetR family transcriptional regulator</fullName>
    </submittedName>
</protein>
<dbReference type="PANTHER" id="PTHR43479:SF11">
    <property type="entry name" value="ACREF_ENVCD OPERON REPRESSOR-RELATED"/>
    <property type="match status" value="1"/>
</dbReference>